<keyword evidence="2" id="KW-1185">Reference proteome</keyword>
<evidence type="ECO:0000313" key="1">
    <source>
        <dbReference type="EMBL" id="AKB28050.1"/>
    </source>
</evidence>
<dbReference type="KEGG" id="msw:MSSIT_1331"/>
<accession>A0A0E3P3A6</accession>
<dbReference type="PATRIC" id="fig|1434120.4.peg.1707"/>
<reference evidence="1 2" key="1">
    <citation type="submission" date="2014-07" db="EMBL/GenBank/DDBJ databases">
        <title>Methanogenic archaea and the global carbon cycle.</title>
        <authorList>
            <person name="Henriksen J.R."/>
            <person name="Luke J."/>
            <person name="Reinhart S."/>
            <person name="Benedict M.N."/>
            <person name="Youngblut N.D."/>
            <person name="Metcalf M.E."/>
            <person name="Whitaker R.J."/>
            <person name="Metcalf W.W."/>
        </authorList>
    </citation>
    <scope>NUCLEOTIDE SEQUENCE [LARGE SCALE GENOMIC DNA]</scope>
    <source>
        <strain evidence="1 2">T4/M</strain>
    </source>
</reference>
<evidence type="ECO:0000313" key="2">
    <source>
        <dbReference type="Proteomes" id="UP000033111"/>
    </source>
</evidence>
<dbReference type="OrthoDB" id="131011at2157"/>
<dbReference type="RefSeq" id="WP_156158809.1">
    <property type="nucleotide sequence ID" value="NZ_CP009506.1"/>
</dbReference>
<sequence>MENLRKYRNLLFAIAFTHGGPGASGEMAYVARKLSALRGVLDLLQTKTTLEGQVT</sequence>
<dbReference type="HOGENOM" id="CLU_3021032_0_0_2"/>
<dbReference type="AlphaFoldDB" id="A0A0E3P3A6"/>
<protein>
    <submittedName>
        <fullName evidence="1">Uncharacterized protein</fullName>
    </submittedName>
</protein>
<dbReference type="GeneID" id="42864071"/>
<dbReference type="Proteomes" id="UP000033111">
    <property type="component" value="Chromosome"/>
</dbReference>
<proteinExistence type="predicted"/>
<name>A0A0E3P3A6_9EURY</name>
<dbReference type="EMBL" id="CP009506">
    <property type="protein sequence ID" value="AKB28050.1"/>
    <property type="molecule type" value="Genomic_DNA"/>
</dbReference>
<gene>
    <name evidence="1" type="ORF">MSSIT_1331</name>
</gene>
<organism evidence="1 2">
    <name type="scientific">Methanosarcina siciliae T4/M</name>
    <dbReference type="NCBI Taxonomy" id="1434120"/>
    <lineage>
        <taxon>Archaea</taxon>
        <taxon>Methanobacteriati</taxon>
        <taxon>Methanobacteriota</taxon>
        <taxon>Stenosarchaea group</taxon>
        <taxon>Methanomicrobia</taxon>
        <taxon>Methanosarcinales</taxon>
        <taxon>Methanosarcinaceae</taxon>
        <taxon>Methanosarcina</taxon>
    </lineage>
</organism>